<name>A0A178US86_ARATH</name>
<comment type="caution">
    <text evidence="2">The sequence shown here is derived from an EMBL/GenBank/DDBJ whole genome shotgun (WGS) entry which is preliminary data.</text>
</comment>
<evidence type="ECO:0000313" key="2">
    <source>
        <dbReference type="EMBL" id="OAO96513.1"/>
    </source>
</evidence>
<evidence type="ECO:0000313" key="3">
    <source>
        <dbReference type="Proteomes" id="UP000078284"/>
    </source>
</evidence>
<sequence>MLKLITAVKVVSWCLAALSSLDQCFHGLVSDLSTDLHNSPLTGFLSAFSNPNFFFVRII</sequence>
<proteinExistence type="predicted"/>
<protein>
    <recommendedName>
        <fullName evidence="4">Transmembrane protein</fullName>
    </recommendedName>
</protein>
<evidence type="ECO:0000256" key="1">
    <source>
        <dbReference type="SAM" id="SignalP"/>
    </source>
</evidence>
<gene>
    <name evidence="2" type="ordered locus">AXX17_At5g54760</name>
</gene>
<feature type="signal peptide" evidence="1">
    <location>
        <begin position="1"/>
        <end position="16"/>
    </location>
</feature>
<keyword evidence="1" id="KW-0732">Signal</keyword>
<organism evidence="2 3">
    <name type="scientific">Arabidopsis thaliana</name>
    <name type="common">Mouse-ear cress</name>
    <dbReference type="NCBI Taxonomy" id="3702"/>
    <lineage>
        <taxon>Eukaryota</taxon>
        <taxon>Viridiplantae</taxon>
        <taxon>Streptophyta</taxon>
        <taxon>Embryophyta</taxon>
        <taxon>Tracheophyta</taxon>
        <taxon>Spermatophyta</taxon>
        <taxon>Magnoliopsida</taxon>
        <taxon>eudicotyledons</taxon>
        <taxon>Gunneridae</taxon>
        <taxon>Pentapetalae</taxon>
        <taxon>rosids</taxon>
        <taxon>malvids</taxon>
        <taxon>Brassicales</taxon>
        <taxon>Brassicaceae</taxon>
        <taxon>Camelineae</taxon>
        <taxon>Arabidopsis</taxon>
    </lineage>
</organism>
<accession>A0A178US86</accession>
<evidence type="ECO:0008006" key="4">
    <source>
        <dbReference type="Google" id="ProtNLM"/>
    </source>
</evidence>
<dbReference type="EMBL" id="LUHQ01000005">
    <property type="protein sequence ID" value="OAO96513.1"/>
    <property type="molecule type" value="Genomic_DNA"/>
</dbReference>
<dbReference type="AlphaFoldDB" id="A0A178US86"/>
<feature type="chain" id="PRO_5008094237" description="Transmembrane protein" evidence="1">
    <location>
        <begin position="17"/>
        <end position="59"/>
    </location>
</feature>
<reference evidence="3" key="1">
    <citation type="journal article" date="2016" name="Proc. Natl. Acad. Sci. U.S.A.">
        <title>Chromosome-level assembly of Arabidopsis thaliana Ler reveals the extent of translocation and inversion polymorphisms.</title>
        <authorList>
            <person name="Zapata L."/>
            <person name="Ding J."/>
            <person name="Willing E.M."/>
            <person name="Hartwig B."/>
            <person name="Bezdan D."/>
            <person name="Jiao W.B."/>
            <person name="Patel V."/>
            <person name="Velikkakam James G."/>
            <person name="Koornneef M."/>
            <person name="Ossowski S."/>
            <person name="Schneeberger K."/>
        </authorList>
    </citation>
    <scope>NUCLEOTIDE SEQUENCE [LARGE SCALE GENOMIC DNA]</scope>
    <source>
        <strain evidence="3">cv. Landsberg erecta</strain>
    </source>
</reference>
<dbReference type="Proteomes" id="UP000078284">
    <property type="component" value="Chromosome 5"/>
</dbReference>